<sequence length="392" mass="44146">MAAAMKRDPQMNDRCECVCARRPVPSALVVRRVSIMRVPPERPPVYDVTPSSRLQVNNKELLKLNAELEQSIPDEEFAAEINEVIKYDDAARGMLGRLKARKLALRRGRASTRIETSDTPQASHPGGETSHRSAVKLPALPLQAYSGEFRQWRAFREQFKVCLRRQYDGKVYYVETIEMLFICNDIIQVPVENELVKAMEDGGQPIVDKLFLPGRLARKFWDLESVGILDQLKGPSEEIQAVVSQFEQHIKKDDRYEVALPWKENCSQLSDNRAQAVKRLQSPSGRKMLHTLEFALKKRILLQTPSLRSIAMWREDSGASGTLSHVKPSLPSVEQDPSRRITAGSNFDCRSRVVASSILRPEQPPGVSESEEGAPSSCTKTSAGGWLRRKRA</sequence>
<reference evidence="2" key="2">
    <citation type="submission" date="2021-09" db="EMBL/GenBank/DDBJ databases">
        <authorList>
            <person name="Jia N."/>
            <person name="Wang J."/>
            <person name="Shi W."/>
            <person name="Du L."/>
            <person name="Sun Y."/>
            <person name="Zhan W."/>
            <person name="Jiang J."/>
            <person name="Wang Q."/>
            <person name="Zhang B."/>
            <person name="Ji P."/>
            <person name="Sakyi L.B."/>
            <person name="Cui X."/>
            <person name="Yuan T."/>
            <person name="Jiang B."/>
            <person name="Yang W."/>
            <person name="Lam T.T.-Y."/>
            <person name="Chang Q."/>
            <person name="Ding S."/>
            <person name="Wang X."/>
            <person name="Zhu J."/>
            <person name="Ruan X."/>
            <person name="Zhao L."/>
            <person name="Wei J."/>
            <person name="Que T."/>
            <person name="Du C."/>
            <person name="Cheng J."/>
            <person name="Dai P."/>
            <person name="Han X."/>
            <person name="Huang E."/>
            <person name="Gao Y."/>
            <person name="Liu J."/>
            <person name="Shao H."/>
            <person name="Ye R."/>
            <person name="Li L."/>
            <person name="Wei W."/>
            <person name="Wang X."/>
            <person name="Wang C."/>
            <person name="Huo Q."/>
            <person name="Li W."/>
            <person name="Guo W."/>
            <person name="Chen H."/>
            <person name="Chen S."/>
            <person name="Zhou L."/>
            <person name="Zhou L."/>
            <person name="Ni X."/>
            <person name="Tian J."/>
            <person name="Zhou Y."/>
            <person name="Sheng Y."/>
            <person name="Liu T."/>
            <person name="Pan Y."/>
            <person name="Xia L."/>
            <person name="Li J."/>
            <person name="Zhao F."/>
            <person name="Cao W."/>
        </authorList>
    </citation>
    <scope>NUCLEOTIDE SEQUENCE</scope>
    <source>
        <strain evidence="2">Rmic-2018</strain>
        <tissue evidence="2">Larvae</tissue>
    </source>
</reference>
<feature type="region of interest" description="Disordered" evidence="1">
    <location>
        <begin position="109"/>
        <end position="132"/>
    </location>
</feature>
<dbReference type="Proteomes" id="UP000821866">
    <property type="component" value="Chromosome 1"/>
</dbReference>
<comment type="caution">
    <text evidence="2">The sequence shown here is derived from an EMBL/GenBank/DDBJ whole genome shotgun (WGS) entry which is preliminary data.</text>
</comment>
<reference evidence="2" key="1">
    <citation type="journal article" date="2020" name="Cell">
        <title>Large-Scale Comparative Analyses of Tick Genomes Elucidate Their Genetic Diversity and Vector Capacities.</title>
        <authorList>
            <consortium name="Tick Genome and Microbiome Consortium (TIGMIC)"/>
            <person name="Jia N."/>
            <person name="Wang J."/>
            <person name="Shi W."/>
            <person name="Du L."/>
            <person name="Sun Y."/>
            <person name="Zhan W."/>
            <person name="Jiang J.F."/>
            <person name="Wang Q."/>
            <person name="Zhang B."/>
            <person name="Ji P."/>
            <person name="Bell-Sakyi L."/>
            <person name="Cui X.M."/>
            <person name="Yuan T.T."/>
            <person name="Jiang B.G."/>
            <person name="Yang W.F."/>
            <person name="Lam T.T."/>
            <person name="Chang Q.C."/>
            <person name="Ding S.J."/>
            <person name="Wang X.J."/>
            <person name="Zhu J.G."/>
            <person name="Ruan X.D."/>
            <person name="Zhao L."/>
            <person name="Wei J.T."/>
            <person name="Ye R.Z."/>
            <person name="Que T.C."/>
            <person name="Du C.H."/>
            <person name="Zhou Y.H."/>
            <person name="Cheng J.X."/>
            <person name="Dai P.F."/>
            <person name="Guo W.B."/>
            <person name="Han X.H."/>
            <person name="Huang E.J."/>
            <person name="Li L.F."/>
            <person name="Wei W."/>
            <person name="Gao Y.C."/>
            <person name="Liu J.Z."/>
            <person name="Shao H.Z."/>
            <person name="Wang X."/>
            <person name="Wang C.C."/>
            <person name="Yang T.C."/>
            <person name="Huo Q.B."/>
            <person name="Li W."/>
            <person name="Chen H.Y."/>
            <person name="Chen S.E."/>
            <person name="Zhou L.G."/>
            <person name="Ni X.B."/>
            <person name="Tian J.H."/>
            <person name="Sheng Y."/>
            <person name="Liu T."/>
            <person name="Pan Y.S."/>
            <person name="Xia L.Y."/>
            <person name="Li J."/>
            <person name="Zhao F."/>
            <person name="Cao W.C."/>
        </authorList>
    </citation>
    <scope>NUCLEOTIDE SEQUENCE</scope>
    <source>
        <strain evidence="2">Rmic-2018</strain>
    </source>
</reference>
<feature type="compositionally biased region" description="Polar residues" evidence="1">
    <location>
        <begin position="113"/>
        <end position="122"/>
    </location>
</feature>
<protein>
    <submittedName>
        <fullName evidence="2">Uncharacterized protein</fullName>
    </submittedName>
</protein>
<evidence type="ECO:0000313" key="3">
    <source>
        <dbReference type="Proteomes" id="UP000821866"/>
    </source>
</evidence>
<gene>
    <name evidence="2" type="ORF">HPB51_005523</name>
</gene>
<name>A0A9J6EYL2_RHIMP</name>
<proteinExistence type="predicted"/>
<dbReference type="AlphaFoldDB" id="A0A9J6EYL2"/>
<feature type="region of interest" description="Disordered" evidence="1">
    <location>
        <begin position="319"/>
        <end position="345"/>
    </location>
</feature>
<accession>A0A9J6EYL2</accession>
<organism evidence="2 3">
    <name type="scientific">Rhipicephalus microplus</name>
    <name type="common">Cattle tick</name>
    <name type="synonym">Boophilus microplus</name>
    <dbReference type="NCBI Taxonomy" id="6941"/>
    <lineage>
        <taxon>Eukaryota</taxon>
        <taxon>Metazoa</taxon>
        <taxon>Ecdysozoa</taxon>
        <taxon>Arthropoda</taxon>
        <taxon>Chelicerata</taxon>
        <taxon>Arachnida</taxon>
        <taxon>Acari</taxon>
        <taxon>Parasitiformes</taxon>
        <taxon>Ixodida</taxon>
        <taxon>Ixodoidea</taxon>
        <taxon>Ixodidae</taxon>
        <taxon>Rhipicephalinae</taxon>
        <taxon>Rhipicephalus</taxon>
        <taxon>Boophilus</taxon>
    </lineage>
</organism>
<feature type="region of interest" description="Disordered" evidence="1">
    <location>
        <begin position="358"/>
        <end position="392"/>
    </location>
</feature>
<evidence type="ECO:0000313" key="2">
    <source>
        <dbReference type="EMBL" id="KAH8039277.1"/>
    </source>
</evidence>
<evidence type="ECO:0000256" key="1">
    <source>
        <dbReference type="SAM" id="MobiDB-lite"/>
    </source>
</evidence>
<keyword evidence="3" id="KW-1185">Reference proteome</keyword>
<dbReference type="EMBL" id="JABSTU010000001">
    <property type="protein sequence ID" value="KAH8039277.1"/>
    <property type="molecule type" value="Genomic_DNA"/>
</dbReference>